<keyword evidence="9" id="KW-0493">Microtubule</keyword>
<evidence type="ECO:0000256" key="5">
    <source>
        <dbReference type="ARBA" id="ARBA00014520"/>
    </source>
</evidence>
<evidence type="ECO:0000256" key="13">
    <source>
        <dbReference type="ARBA" id="ARBA00023212"/>
    </source>
</evidence>
<evidence type="ECO:0000256" key="2">
    <source>
        <dbReference type="ARBA" id="ARBA00004186"/>
    </source>
</evidence>
<comment type="similarity">
    <text evidence="4">Belongs to the DASH complex ASK1 family.</text>
</comment>
<protein>
    <recommendedName>
        <fullName evidence="5">DASH complex subunit ASK1</fullName>
    </recommendedName>
    <alternativeName>
        <fullName evidence="17">Outer kinetochore protein ASK1</fullName>
    </alternativeName>
</protein>
<evidence type="ECO:0000256" key="7">
    <source>
        <dbReference type="ARBA" id="ARBA00022490"/>
    </source>
</evidence>
<feature type="region of interest" description="Disordered" evidence="18">
    <location>
        <begin position="208"/>
        <end position="238"/>
    </location>
</feature>
<feature type="compositionally biased region" description="Low complexity" evidence="18">
    <location>
        <begin position="362"/>
        <end position="374"/>
    </location>
</feature>
<name>A0AAI9SUZ4_9ASCO</name>
<keyword evidence="14" id="KW-0539">Nucleus</keyword>
<evidence type="ECO:0000256" key="6">
    <source>
        <dbReference type="ARBA" id="ARBA00022454"/>
    </source>
</evidence>
<feature type="region of interest" description="Disordered" evidence="18">
    <location>
        <begin position="295"/>
        <end position="462"/>
    </location>
</feature>
<keyword evidence="16" id="KW-0137">Centromere</keyword>
<dbReference type="RefSeq" id="XP_049178940.1">
    <property type="nucleotide sequence ID" value="XM_049325483.1"/>
</dbReference>
<gene>
    <name evidence="19" type="ORF">KGF56_004082</name>
</gene>
<dbReference type="PANTHER" id="PTHR28200:SF1">
    <property type="entry name" value="DASH COMPLEX SUBUNIT ASK1"/>
    <property type="match status" value="1"/>
</dbReference>
<dbReference type="GO" id="GO:0044732">
    <property type="term" value="C:mitotic spindle pole body"/>
    <property type="evidence" value="ECO:0007669"/>
    <property type="project" value="TreeGrafter"/>
</dbReference>
<evidence type="ECO:0000313" key="19">
    <source>
        <dbReference type="EMBL" id="KAI3403193.2"/>
    </source>
</evidence>
<feature type="region of interest" description="Disordered" evidence="18">
    <location>
        <begin position="1"/>
        <end position="21"/>
    </location>
</feature>
<dbReference type="InterPro" id="IPR013964">
    <property type="entry name" value="DASH_Ask1"/>
</dbReference>
<evidence type="ECO:0000256" key="10">
    <source>
        <dbReference type="ARBA" id="ARBA00022776"/>
    </source>
</evidence>
<keyword evidence="6" id="KW-0158">Chromosome</keyword>
<dbReference type="GeneID" id="73381697"/>
<feature type="compositionally biased region" description="Basic and acidic residues" evidence="18">
    <location>
        <begin position="418"/>
        <end position="444"/>
    </location>
</feature>
<evidence type="ECO:0000256" key="16">
    <source>
        <dbReference type="ARBA" id="ARBA00023328"/>
    </source>
</evidence>
<evidence type="ECO:0000256" key="9">
    <source>
        <dbReference type="ARBA" id="ARBA00022701"/>
    </source>
</evidence>
<evidence type="ECO:0000256" key="1">
    <source>
        <dbReference type="ARBA" id="ARBA00004123"/>
    </source>
</evidence>
<dbReference type="Proteomes" id="UP001202479">
    <property type="component" value="Unassembled WGS sequence"/>
</dbReference>
<reference evidence="19" key="1">
    <citation type="journal article" date="2022" name="DNA Res.">
        <title>Genome analysis of five recently described species of the CUG-Ser clade uncovers Candida theae as a new hybrid lineage with pathogenic potential in the Candida parapsilosis species complex.</title>
        <authorList>
            <person name="Mixao V."/>
            <person name="Del Olmo V."/>
            <person name="Hegedusova E."/>
            <person name="Saus E."/>
            <person name="Pryszcz L."/>
            <person name="Cillingova A."/>
            <person name="Nosek J."/>
            <person name="Gabaldon T."/>
        </authorList>
    </citation>
    <scope>NUCLEOTIDE SEQUENCE</scope>
    <source>
        <strain evidence="19">CBS 10844</strain>
    </source>
</reference>
<keyword evidence="13" id="KW-0206">Cytoskeleton</keyword>
<dbReference type="AlphaFoldDB" id="A0AAI9SUZ4"/>
<keyword evidence="10" id="KW-0498">Mitosis</keyword>
<comment type="caution">
    <text evidence="19">The sequence shown here is derived from an EMBL/GenBank/DDBJ whole genome shotgun (WGS) entry which is preliminary data.</text>
</comment>
<evidence type="ECO:0000256" key="15">
    <source>
        <dbReference type="ARBA" id="ARBA00023306"/>
    </source>
</evidence>
<evidence type="ECO:0000256" key="11">
    <source>
        <dbReference type="ARBA" id="ARBA00022829"/>
    </source>
</evidence>
<accession>A0AAI9SUZ4</accession>
<dbReference type="GO" id="GO:0005874">
    <property type="term" value="C:microtubule"/>
    <property type="evidence" value="ECO:0007669"/>
    <property type="project" value="UniProtKB-KW"/>
</dbReference>
<dbReference type="Pfam" id="PF08655">
    <property type="entry name" value="DASH_Ask1"/>
    <property type="match status" value="1"/>
</dbReference>
<dbReference type="GO" id="GO:0008608">
    <property type="term" value="P:attachment of spindle microtubules to kinetochore"/>
    <property type="evidence" value="ECO:0007669"/>
    <property type="project" value="InterPro"/>
</dbReference>
<keyword evidence="15" id="KW-0131">Cell cycle</keyword>
<proteinExistence type="inferred from homology"/>
<evidence type="ECO:0000256" key="4">
    <source>
        <dbReference type="ARBA" id="ARBA00010731"/>
    </source>
</evidence>
<comment type="subcellular location">
    <subcellularLocation>
        <location evidence="3">Chromosome</location>
        <location evidence="3">Centromere</location>
        <location evidence="3">Kinetochore</location>
    </subcellularLocation>
    <subcellularLocation>
        <location evidence="2">Cytoplasm</location>
        <location evidence="2">Cytoskeleton</location>
        <location evidence="2">Spindle</location>
    </subcellularLocation>
    <subcellularLocation>
        <location evidence="1">Nucleus</location>
    </subcellularLocation>
</comment>
<evidence type="ECO:0000256" key="18">
    <source>
        <dbReference type="SAM" id="MobiDB-lite"/>
    </source>
</evidence>
<dbReference type="EMBL" id="JAHUZD010000137">
    <property type="protein sequence ID" value="KAI3403193.2"/>
    <property type="molecule type" value="Genomic_DNA"/>
</dbReference>
<organism evidence="19 20">
    <name type="scientific">Candida oxycetoniae</name>
    <dbReference type="NCBI Taxonomy" id="497107"/>
    <lineage>
        <taxon>Eukaryota</taxon>
        <taxon>Fungi</taxon>
        <taxon>Dikarya</taxon>
        <taxon>Ascomycota</taxon>
        <taxon>Saccharomycotina</taxon>
        <taxon>Pichiomycetes</taxon>
        <taxon>Debaryomycetaceae</taxon>
        <taxon>Candida/Lodderomyces clade</taxon>
        <taxon>Candida</taxon>
    </lineage>
</organism>
<keyword evidence="12" id="KW-0995">Kinetochore</keyword>
<keyword evidence="11" id="KW-0159">Chromosome partition</keyword>
<dbReference type="GO" id="GO:0042729">
    <property type="term" value="C:DASH complex"/>
    <property type="evidence" value="ECO:0007669"/>
    <property type="project" value="InterPro"/>
</dbReference>
<keyword evidence="8" id="KW-0132">Cell division</keyword>
<feature type="compositionally biased region" description="Polar residues" evidence="18">
    <location>
        <begin position="159"/>
        <end position="187"/>
    </location>
</feature>
<evidence type="ECO:0000256" key="14">
    <source>
        <dbReference type="ARBA" id="ARBA00023242"/>
    </source>
</evidence>
<evidence type="ECO:0000256" key="12">
    <source>
        <dbReference type="ARBA" id="ARBA00022838"/>
    </source>
</evidence>
<evidence type="ECO:0000256" key="17">
    <source>
        <dbReference type="ARBA" id="ARBA00029735"/>
    </source>
</evidence>
<evidence type="ECO:0000256" key="8">
    <source>
        <dbReference type="ARBA" id="ARBA00022618"/>
    </source>
</evidence>
<dbReference type="PANTHER" id="PTHR28200">
    <property type="entry name" value="DASH COMPLEX SUBUNIT ASK1"/>
    <property type="match status" value="1"/>
</dbReference>
<sequence length="526" mass="58039">MKRLSIAAPTSRRKSGMPVEDQKARQILEQLDQDTTMVLQDIDRNLSRTIAAVNGKLRTAIQGYINESTRVKQSTGFWKKFFESSANVVLDSYEAPIAEVSANANLLNALNDDDNNNNGVDIDVAGGTDNGNVLRTTASGLPESRSNSHLRAIVEEDTSTWSTEQAHPNKPNSSTPQRANRFTSQQRAKLAGDAFGARLTDNVNLQHPTSVSLSQQQQQQQQQNGANISPAKDQQLKQSPIRIQTIRQSLDAYHRVSISPRKQRTSTFGRSAVIQNILNSSPTFPEPPVLKSDLASEQSRLVNTTSPHPSSDIEPHLRKFPHTPKYSGISSGGSSHHTPLAVQDAVQDESDNELQPPRLETSSQDNELDLSNSDSSEKLLPRLNTIELTSSAKRRQESEFNSSNKRSRPLDKDEENVFLEKESKDSRQSPIDDDKHKSRNEVKESGVATAVGGSGSGQSKSITQVFNEGISRATRDENVNAEVETNELIQENVTTDVTREGARDLTEGSTAELGPFKERWKYFSSL</sequence>
<feature type="compositionally biased region" description="Polar residues" evidence="18">
    <location>
        <begin position="295"/>
        <end position="309"/>
    </location>
</feature>
<dbReference type="GO" id="GO:0072686">
    <property type="term" value="C:mitotic spindle"/>
    <property type="evidence" value="ECO:0007669"/>
    <property type="project" value="InterPro"/>
</dbReference>
<keyword evidence="7" id="KW-0963">Cytoplasm</keyword>
<evidence type="ECO:0000313" key="20">
    <source>
        <dbReference type="Proteomes" id="UP001202479"/>
    </source>
</evidence>
<evidence type="ECO:0000256" key="3">
    <source>
        <dbReference type="ARBA" id="ARBA00004629"/>
    </source>
</evidence>
<feature type="compositionally biased region" description="Polar residues" evidence="18">
    <location>
        <begin position="130"/>
        <end position="149"/>
    </location>
</feature>
<feature type="region of interest" description="Disordered" evidence="18">
    <location>
        <begin position="124"/>
        <end position="188"/>
    </location>
</feature>
<dbReference type="GO" id="GO:0051301">
    <property type="term" value="P:cell division"/>
    <property type="evidence" value="ECO:0007669"/>
    <property type="project" value="UniProtKB-KW"/>
</dbReference>
<keyword evidence="20" id="KW-1185">Reference proteome</keyword>